<keyword evidence="5" id="KW-1185">Reference proteome</keyword>
<evidence type="ECO:0000256" key="1">
    <source>
        <dbReference type="PROSITE-ProRule" id="PRU00176"/>
    </source>
</evidence>
<dbReference type="Pfam" id="PF00076">
    <property type="entry name" value="RRM_1"/>
    <property type="match status" value="2"/>
</dbReference>
<dbReference type="InterPro" id="IPR012677">
    <property type="entry name" value="Nucleotide-bd_a/b_plait_sf"/>
</dbReference>
<feature type="region of interest" description="Disordered" evidence="2">
    <location>
        <begin position="83"/>
        <end position="212"/>
    </location>
</feature>
<evidence type="ECO:0000313" key="4">
    <source>
        <dbReference type="EMBL" id="KAF2154773.1"/>
    </source>
</evidence>
<dbReference type="OrthoDB" id="272703at2759"/>
<dbReference type="SMART" id="SM00360">
    <property type="entry name" value="RRM"/>
    <property type="match status" value="2"/>
</dbReference>
<reference evidence="4" key="1">
    <citation type="journal article" date="2020" name="Stud. Mycol.">
        <title>101 Dothideomycetes genomes: a test case for predicting lifestyles and emergence of pathogens.</title>
        <authorList>
            <person name="Haridas S."/>
            <person name="Albert R."/>
            <person name="Binder M."/>
            <person name="Bloem J."/>
            <person name="Labutti K."/>
            <person name="Salamov A."/>
            <person name="Andreopoulos B."/>
            <person name="Baker S."/>
            <person name="Barry K."/>
            <person name="Bills G."/>
            <person name="Bluhm B."/>
            <person name="Cannon C."/>
            <person name="Castanera R."/>
            <person name="Culley D."/>
            <person name="Daum C."/>
            <person name="Ezra D."/>
            <person name="Gonzalez J."/>
            <person name="Henrissat B."/>
            <person name="Kuo A."/>
            <person name="Liang C."/>
            <person name="Lipzen A."/>
            <person name="Lutzoni F."/>
            <person name="Magnuson J."/>
            <person name="Mondo S."/>
            <person name="Nolan M."/>
            <person name="Ohm R."/>
            <person name="Pangilinan J."/>
            <person name="Park H.-J."/>
            <person name="Ramirez L."/>
            <person name="Alfaro M."/>
            <person name="Sun H."/>
            <person name="Tritt A."/>
            <person name="Yoshinaga Y."/>
            <person name="Zwiers L.-H."/>
            <person name="Turgeon B."/>
            <person name="Goodwin S."/>
            <person name="Spatafora J."/>
            <person name="Crous P."/>
            <person name="Grigoriev I."/>
        </authorList>
    </citation>
    <scope>NUCLEOTIDE SEQUENCE</scope>
    <source>
        <strain evidence="4">CBS 260.36</strain>
    </source>
</reference>
<sequence length="313" mass="34914">MATSTASSGAEQAITEGRRIYLGGLEYALSADEVTAFIQQETSLEVQNLHFSLDAVYGRNPGYCFVDFFTSQEADDARATLQGRELKGRSLRTGPCEPKRSDGRARHVQGGREKDRPWEKPGGWTHFSGEGQCGGFARESQDWRSPREPQGEAQGVSRNGDSGRARGYQDRRDQDARGGFSRGFQDWRTKPQEGSRQGESTNTGSWKRPAWESQEVTQKTLYVSGLPHADTDVVSETEIREIFKGFDVESVSKRKNPTQSFRENPGNHYFCFVVFTTNEEASKAMIATNGIEIQGSPIRVSIARPKTKPREES</sequence>
<organism evidence="4 5">
    <name type="scientific">Myriangium duriaei CBS 260.36</name>
    <dbReference type="NCBI Taxonomy" id="1168546"/>
    <lineage>
        <taxon>Eukaryota</taxon>
        <taxon>Fungi</taxon>
        <taxon>Dikarya</taxon>
        <taxon>Ascomycota</taxon>
        <taxon>Pezizomycotina</taxon>
        <taxon>Dothideomycetes</taxon>
        <taxon>Dothideomycetidae</taxon>
        <taxon>Myriangiales</taxon>
        <taxon>Myriangiaceae</taxon>
        <taxon>Myriangium</taxon>
    </lineage>
</organism>
<proteinExistence type="predicted"/>
<protein>
    <recommendedName>
        <fullName evidence="3">RRM domain-containing protein</fullName>
    </recommendedName>
</protein>
<dbReference type="PROSITE" id="PS50102">
    <property type="entry name" value="RRM"/>
    <property type="match status" value="2"/>
</dbReference>
<evidence type="ECO:0000313" key="5">
    <source>
        <dbReference type="Proteomes" id="UP000799439"/>
    </source>
</evidence>
<feature type="compositionally biased region" description="Basic and acidic residues" evidence="2">
    <location>
        <begin position="139"/>
        <end position="150"/>
    </location>
</feature>
<dbReference type="InterPro" id="IPR000504">
    <property type="entry name" value="RRM_dom"/>
</dbReference>
<gene>
    <name evidence="4" type="ORF">K461DRAFT_291689</name>
</gene>
<dbReference type="PANTHER" id="PTHR48038:SF1">
    <property type="entry name" value="RIBONUCLEOPROTEIN RB97D"/>
    <property type="match status" value="1"/>
</dbReference>
<dbReference type="SUPFAM" id="SSF54928">
    <property type="entry name" value="RNA-binding domain, RBD"/>
    <property type="match status" value="2"/>
</dbReference>
<keyword evidence="1" id="KW-0694">RNA-binding</keyword>
<dbReference type="CDD" id="cd00590">
    <property type="entry name" value="RRM_SF"/>
    <property type="match status" value="2"/>
</dbReference>
<evidence type="ECO:0000259" key="3">
    <source>
        <dbReference type="PROSITE" id="PS50102"/>
    </source>
</evidence>
<feature type="domain" description="RRM" evidence="3">
    <location>
        <begin position="18"/>
        <end position="98"/>
    </location>
</feature>
<accession>A0A9P4J993</accession>
<feature type="compositionally biased region" description="Basic and acidic residues" evidence="2">
    <location>
        <begin position="97"/>
        <end position="119"/>
    </location>
</feature>
<dbReference type="PANTHER" id="PTHR48038">
    <property type="entry name" value="RIBONUCLEOPROTEIN RB97D"/>
    <property type="match status" value="1"/>
</dbReference>
<evidence type="ECO:0000256" key="2">
    <source>
        <dbReference type="SAM" id="MobiDB-lite"/>
    </source>
</evidence>
<dbReference type="InterPro" id="IPR035979">
    <property type="entry name" value="RBD_domain_sf"/>
</dbReference>
<dbReference type="Gene3D" id="3.30.70.330">
    <property type="match status" value="2"/>
</dbReference>
<dbReference type="Proteomes" id="UP000799439">
    <property type="component" value="Unassembled WGS sequence"/>
</dbReference>
<comment type="caution">
    <text evidence="4">The sequence shown here is derived from an EMBL/GenBank/DDBJ whole genome shotgun (WGS) entry which is preliminary data.</text>
</comment>
<feature type="compositionally biased region" description="Basic and acidic residues" evidence="2">
    <location>
        <begin position="161"/>
        <end position="176"/>
    </location>
</feature>
<dbReference type="AlphaFoldDB" id="A0A9P4J993"/>
<dbReference type="GO" id="GO:0003723">
    <property type="term" value="F:RNA binding"/>
    <property type="evidence" value="ECO:0007669"/>
    <property type="project" value="UniProtKB-UniRule"/>
</dbReference>
<feature type="domain" description="RRM" evidence="3">
    <location>
        <begin position="219"/>
        <end position="305"/>
    </location>
</feature>
<feature type="compositionally biased region" description="Polar residues" evidence="2">
    <location>
        <begin position="194"/>
        <end position="205"/>
    </location>
</feature>
<name>A0A9P4J993_9PEZI</name>
<dbReference type="EMBL" id="ML996083">
    <property type="protein sequence ID" value="KAF2154773.1"/>
    <property type="molecule type" value="Genomic_DNA"/>
</dbReference>